<evidence type="ECO:0000256" key="3">
    <source>
        <dbReference type="ARBA" id="ARBA00022679"/>
    </source>
</evidence>
<sequence>MTSDCTSLPIADAASLLRRGGVLIYPTEAVWGIGCDPFDRTAVLRLLDIKQRPVEKGMILIAGELAQFDGLLDWNALPDERRQAVLASWPGPHTWIVPASARVPAWIRGEHAGVAVRVSAHPTVVALCAAFGGALVSTSANLAGAPPAHARAALDPAVLARADGLSIGETGGLAAPTAIRDALSDAVLRA</sequence>
<dbReference type="GO" id="GO:0000049">
    <property type="term" value="F:tRNA binding"/>
    <property type="evidence" value="ECO:0007669"/>
    <property type="project" value="TreeGrafter"/>
</dbReference>
<organism evidence="11 12">
    <name type="scientific">Lysobacter silvisoli</name>
    <dbReference type="NCBI Taxonomy" id="2293254"/>
    <lineage>
        <taxon>Bacteria</taxon>
        <taxon>Pseudomonadati</taxon>
        <taxon>Pseudomonadota</taxon>
        <taxon>Gammaproteobacteria</taxon>
        <taxon>Lysobacterales</taxon>
        <taxon>Lysobacteraceae</taxon>
        <taxon>Lysobacter</taxon>
    </lineage>
</organism>
<comment type="subcellular location">
    <subcellularLocation>
        <location evidence="1 9">Cytoplasm</location>
    </subcellularLocation>
</comment>
<keyword evidence="3 9" id="KW-0808">Transferase</keyword>
<evidence type="ECO:0000256" key="8">
    <source>
        <dbReference type="ARBA" id="ARBA00048366"/>
    </source>
</evidence>
<dbReference type="GO" id="GO:0005737">
    <property type="term" value="C:cytoplasm"/>
    <property type="evidence" value="ECO:0007669"/>
    <property type="project" value="UniProtKB-SubCell"/>
</dbReference>
<dbReference type="InterPro" id="IPR050156">
    <property type="entry name" value="TC-AMP_synthase_SUA5"/>
</dbReference>
<name>A0A371K0Q3_9GAMM</name>
<comment type="caution">
    <text evidence="11">The sequence shown here is derived from an EMBL/GenBank/DDBJ whole genome shotgun (WGS) entry which is preliminary data.</text>
</comment>
<keyword evidence="6 9" id="KW-0547">Nucleotide-binding</keyword>
<dbReference type="Gene3D" id="3.90.870.10">
    <property type="entry name" value="DHBP synthase"/>
    <property type="match status" value="1"/>
</dbReference>
<dbReference type="RefSeq" id="WP_115860047.1">
    <property type="nucleotide sequence ID" value="NZ_QTSU01000002.1"/>
</dbReference>
<evidence type="ECO:0000256" key="2">
    <source>
        <dbReference type="ARBA" id="ARBA00022490"/>
    </source>
</evidence>
<dbReference type="PROSITE" id="PS51163">
    <property type="entry name" value="YRDC"/>
    <property type="match status" value="1"/>
</dbReference>
<gene>
    <name evidence="9" type="primary">tsaC</name>
    <name evidence="11" type="ORF">DX914_14920</name>
</gene>
<dbReference type="PANTHER" id="PTHR17490">
    <property type="entry name" value="SUA5"/>
    <property type="match status" value="1"/>
</dbReference>
<accession>A0A371K0Q3</accession>
<comment type="function">
    <text evidence="9">Required for the formation of a threonylcarbamoyl group on adenosine at position 37 (t(6)A37) in tRNAs that read codons beginning with adenine. Catalyzes the conversion of L-threonine, HCO(3)(-)/CO(2) and ATP to give threonylcarbamoyl-AMP (TC-AMP) as the acyladenylate intermediate, with the release of diphosphate.</text>
</comment>
<keyword evidence="4 9" id="KW-0819">tRNA processing</keyword>
<evidence type="ECO:0000256" key="7">
    <source>
        <dbReference type="ARBA" id="ARBA00022840"/>
    </source>
</evidence>
<evidence type="ECO:0000313" key="12">
    <source>
        <dbReference type="Proteomes" id="UP000264492"/>
    </source>
</evidence>
<dbReference type="InterPro" id="IPR017945">
    <property type="entry name" value="DHBP_synth_RibB-like_a/b_dom"/>
</dbReference>
<dbReference type="EMBL" id="QTSU01000002">
    <property type="protein sequence ID" value="RDZ27511.1"/>
    <property type="molecule type" value="Genomic_DNA"/>
</dbReference>
<dbReference type="AlphaFoldDB" id="A0A371K0Q3"/>
<keyword evidence="12" id="KW-1185">Reference proteome</keyword>
<feature type="domain" description="YrdC-like" evidence="10">
    <location>
        <begin position="7"/>
        <end position="190"/>
    </location>
</feature>
<keyword evidence="5 9" id="KW-0548">Nucleotidyltransferase</keyword>
<dbReference type="Proteomes" id="UP000264492">
    <property type="component" value="Unassembled WGS sequence"/>
</dbReference>
<dbReference type="GO" id="GO:0002949">
    <property type="term" value="P:tRNA threonylcarbamoyladenosine modification"/>
    <property type="evidence" value="ECO:0007669"/>
    <property type="project" value="UniProtKB-UniRule"/>
</dbReference>
<dbReference type="GO" id="GO:0006450">
    <property type="term" value="P:regulation of translational fidelity"/>
    <property type="evidence" value="ECO:0007669"/>
    <property type="project" value="TreeGrafter"/>
</dbReference>
<evidence type="ECO:0000256" key="5">
    <source>
        <dbReference type="ARBA" id="ARBA00022695"/>
    </source>
</evidence>
<comment type="similarity">
    <text evidence="9">Belongs to the SUA5 family. TsaC subfamily.</text>
</comment>
<comment type="catalytic activity">
    <reaction evidence="8 9">
        <text>L-threonine + hydrogencarbonate + ATP = L-threonylcarbamoyladenylate + diphosphate + H2O</text>
        <dbReference type="Rhea" id="RHEA:36407"/>
        <dbReference type="ChEBI" id="CHEBI:15377"/>
        <dbReference type="ChEBI" id="CHEBI:17544"/>
        <dbReference type="ChEBI" id="CHEBI:30616"/>
        <dbReference type="ChEBI" id="CHEBI:33019"/>
        <dbReference type="ChEBI" id="CHEBI:57926"/>
        <dbReference type="ChEBI" id="CHEBI:73682"/>
        <dbReference type="EC" id="2.7.7.87"/>
    </reaction>
</comment>
<evidence type="ECO:0000256" key="1">
    <source>
        <dbReference type="ARBA" id="ARBA00004496"/>
    </source>
</evidence>
<dbReference type="OrthoDB" id="9814580at2"/>
<dbReference type="EC" id="2.7.7.87" evidence="9"/>
<protein>
    <recommendedName>
        <fullName evidence="9">Threonylcarbamoyl-AMP synthase</fullName>
        <shortName evidence="9">TC-AMP synthase</shortName>
        <ecNumber evidence="9">2.7.7.87</ecNumber>
    </recommendedName>
    <alternativeName>
        <fullName evidence="9">L-threonylcarbamoyladenylate synthase</fullName>
    </alternativeName>
    <alternativeName>
        <fullName evidence="9">t(6)A37 threonylcarbamoyladenosine biosynthesis protein TsaC</fullName>
    </alternativeName>
    <alternativeName>
        <fullName evidence="9">tRNA threonylcarbamoyladenosine biosynthesis protein TsaC</fullName>
    </alternativeName>
</protein>
<dbReference type="HAMAP" id="MF_01852">
    <property type="entry name" value="TsaC"/>
    <property type="match status" value="1"/>
</dbReference>
<dbReference type="GO" id="GO:0003725">
    <property type="term" value="F:double-stranded RNA binding"/>
    <property type="evidence" value="ECO:0007669"/>
    <property type="project" value="InterPro"/>
</dbReference>
<evidence type="ECO:0000256" key="6">
    <source>
        <dbReference type="ARBA" id="ARBA00022741"/>
    </source>
</evidence>
<dbReference type="InterPro" id="IPR023535">
    <property type="entry name" value="TC-AMP_synthase"/>
</dbReference>
<dbReference type="InterPro" id="IPR006070">
    <property type="entry name" value="Sua5-like_dom"/>
</dbReference>
<evidence type="ECO:0000313" key="11">
    <source>
        <dbReference type="EMBL" id="RDZ27511.1"/>
    </source>
</evidence>
<evidence type="ECO:0000256" key="4">
    <source>
        <dbReference type="ARBA" id="ARBA00022694"/>
    </source>
</evidence>
<dbReference type="GO" id="GO:0061710">
    <property type="term" value="F:L-threonylcarbamoyladenylate synthase"/>
    <property type="evidence" value="ECO:0007669"/>
    <property type="project" value="UniProtKB-EC"/>
</dbReference>
<evidence type="ECO:0000256" key="9">
    <source>
        <dbReference type="HAMAP-Rule" id="MF_01852"/>
    </source>
</evidence>
<proteinExistence type="inferred from homology"/>
<evidence type="ECO:0000259" key="10">
    <source>
        <dbReference type="PROSITE" id="PS51163"/>
    </source>
</evidence>
<keyword evidence="2 9" id="KW-0963">Cytoplasm</keyword>
<reference evidence="11 12" key="1">
    <citation type="submission" date="2018-08" db="EMBL/GenBank/DDBJ databases">
        <title>Lysobacter sp. zong2l5, whole genome shotgun sequence.</title>
        <authorList>
            <person name="Zhang X."/>
            <person name="Feng G."/>
            <person name="Zhu H."/>
        </authorList>
    </citation>
    <scope>NUCLEOTIDE SEQUENCE [LARGE SCALE GENOMIC DNA]</scope>
    <source>
        <strain evidence="12">zong2l5</strain>
    </source>
</reference>
<dbReference type="SUPFAM" id="SSF55821">
    <property type="entry name" value="YrdC/RibB"/>
    <property type="match status" value="1"/>
</dbReference>
<dbReference type="FunFam" id="3.90.870.10:FF:000004">
    <property type="entry name" value="Threonylcarbamoyl-AMP synthase"/>
    <property type="match status" value="1"/>
</dbReference>
<dbReference type="Pfam" id="PF01300">
    <property type="entry name" value="Sua5_yciO_yrdC"/>
    <property type="match status" value="1"/>
</dbReference>
<dbReference type="PANTHER" id="PTHR17490:SF18">
    <property type="entry name" value="THREONYLCARBAMOYL-AMP SYNTHASE"/>
    <property type="match status" value="1"/>
</dbReference>
<keyword evidence="7 9" id="KW-0067">ATP-binding</keyword>
<dbReference type="GO" id="GO:0005524">
    <property type="term" value="F:ATP binding"/>
    <property type="evidence" value="ECO:0007669"/>
    <property type="project" value="UniProtKB-UniRule"/>
</dbReference>